<dbReference type="PROSITE" id="PS51987">
    <property type="entry name" value="GS_CATALYTIC"/>
    <property type="match status" value="1"/>
</dbReference>
<name>A0A381Q149_9ZZZZ</name>
<accession>A0A381Q149</accession>
<protein>
    <recommendedName>
        <fullName evidence="2">GS catalytic domain-containing protein</fullName>
    </recommendedName>
</protein>
<dbReference type="PANTHER" id="PTHR43785">
    <property type="entry name" value="GAMMA-GLUTAMYLPUTRESCINE SYNTHETASE"/>
    <property type="match status" value="1"/>
</dbReference>
<dbReference type="InterPro" id="IPR008146">
    <property type="entry name" value="Gln_synth_cat_dom"/>
</dbReference>
<organism evidence="3">
    <name type="scientific">marine metagenome</name>
    <dbReference type="NCBI Taxonomy" id="408172"/>
    <lineage>
        <taxon>unclassified sequences</taxon>
        <taxon>metagenomes</taxon>
        <taxon>ecological metagenomes</taxon>
    </lineage>
</organism>
<proteinExistence type="predicted"/>
<evidence type="ECO:0000313" key="3">
    <source>
        <dbReference type="EMBL" id="SUZ73061.1"/>
    </source>
</evidence>
<dbReference type="GO" id="GO:0004356">
    <property type="term" value="F:glutamine synthetase activity"/>
    <property type="evidence" value="ECO:0007669"/>
    <property type="project" value="InterPro"/>
</dbReference>
<reference evidence="3" key="1">
    <citation type="submission" date="2018-05" db="EMBL/GenBank/DDBJ databases">
        <authorList>
            <person name="Lanie J.A."/>
            <person name="Ng W.-L."/>
            <person name="Kazmierczak K.M."/>
            <person name="Andrzejewski T.M."/>
            <person name="Davidsen T.M."/>
            <person name="Wayne K.J."/>
            <person name="Tettelin H."/>
            <person name="Glass J.I."/>
            <person name="Rusch D."/>
            <person name="Podicherti R."/>
            <person name="Tsui H.-C.T."/>
            <person name="Winkler M.E."/>
        </authorList>
    </citation>
    <scope>NUCLEOTIDE SEQUENCE</scope>
</reference>
<feature type="domain" description="GS catalytic" evidence="2">
    <location>
        <begin position="98"/>
        <end position="428"/>
    </location>
</feature>
<dbReference type="PANTHER" id="PTHR43785:SF12">
    <property type="entry name" value="TYPE-1 GLUTAMINE SYNTHETASE 2"/>
    <property type="match status" value="1"/>
</dbReference>
<dbReference type="SUPFAM" id="SSF55931">
    <property type="entry name" value="Glutamine synthetase/guanido kinase"/>
    <property type="match status" value="1"/>
</dbReference>
<evidence type="ECO:0000259" key="2">
    <source>
        <dbReference type="PROSITE" id="PS51987"/>
    </source>
</evidence>
<dbReference type="InterPro" id="IPR014746">
    <property type="entry name" value="Gln_synth/guanido_kin_cat_dom"/>
</dbReference>
<dbReference type="SMART" id="SM01230">
    <property type="entry name" value="Gln-synt_C"/>
    <property type="match status" value="1"/>
</dbReference>
<gene>
    <name evidence="3" type="ORF">METZ01_LOCUS25915</name>
</gene>
<evidence type="ECO:0000256" key="1">
    <source>
        <dbReference type="ARBA" id="ARBA00022598"/>
    </source>
</evidence>
<dbReference type="EMBL" id="UINC01001166">
    <property type="protein sequence ID" value="SUZ73061.1"/>
    <property type="molecule type" value="Genomic_DNA"/>
</dbReference>
<dbReference type="Gene3D" id="3.30.590.10">
    <property type="entry name" value="Glutamine synthetase/guanido kinase, catalytic domain"/>
    <property type="match status" value="1"/>
</dbReference>
<dbReference type="Pfam" id="PF00120">
    <property type="entry name" value="Gln-synt_C"/>
    <property type="match status" value="1"/>
</dbReference>
<keyword evidence="1" id="KW-0436">Ligase</keyword>
<dbReference type="AlphaFoldDB" id="A0A381Q149"/>
<sequence length="428" mass="46977">MTDDYRLIRVLWPDHLNMPRGKYLPARLADRGTRQCLTLFALGYDREMVPAPGSMFLEGMPDFECTFDMTDIRPGWEDGVGVVVGDLQRHGERLAIAPRTVLGRAVDAWESMGYTPKVGIEYEAYIMEPDGSGGWRPYDSPGSMVYGTGRFSDPVGIVDAVMATADRVGMRLESVNGEFDVGQFEFTLEYDDAMAAVDEAFLFKVMAREVAAEHGHLMTFMPRPINGVGGNGLHVNLSLSDANGANALVDPDGDDGLSELMRHCIAGQLHYLEAMAALCAPTVNSYKRLKPAQLSGYWRNWGHDHRCTTVRVNPERDASTRMENRMPDGAANPYTAVAAVLTAARLGVSHGMECPPAETGDGLENVDCEGHAPDDLGAALDALEADTTFVEAIGAEMVAQFLVAKRNEWDKFVNHVTDWELSTYLPYL</sequence>